<name>A0AAI9UII2_9PEZI</name>
<keyword evidence="3" id="KW-1185">Reference proteome</keyword>
<dbReference type="AlphaFoldDB" id="A0AAI9UII2"/>
<comment type="caution">
    <text evidence="2">The sequence shown here is derived from an EMBL/GenBank/DDBJ whole genome shotgun (WGS) entry which is preliminary data.</text>
</comment>
<accession>A0AAI9UII2</accession>
<protein>
    <submittedName>
        <fullName evidence="2">Uncharacterized protein</fullName>
    </submittedName>
</protein>
<gene>
    <name evidence="2" type="ORF">CCUS01_01625</name>
</gene>
<proteinExistence type="predicted"/>
<sequence>MAEDTEERLAEHTGDFSTTSDGNEPLECRTAYRRFGANDDRRREPQSSEPRQRPSQAGARLEGLCMPPVSQ</sequence>
<reference evidence="2" key="1">
    <citation type="submission" date="2016-11" db="EMBL/GenBank/DDBJ databases">
        <title>The genome sequence of Colletotrichum cuscutae.</title>
        <authorList>
            <person name="Baroncelli R."/>
        </authorList>
    </citation>
    <scope>NUCLEOTIDE SEQUENCE</scope>
    <source>
        <strain evidence="2">IMI 304802</strain>
    </source>
</reference>
<feature type="compositionally biased region" description="Basic and acidic residues" evidence="1">
    <location>
        <begin position="36"/>
        <end position="52"/>
    </location>
</feature>
<feature type="region of interest" description="Disordered" evidence="1">
    <location>
        <begin position="1"/>
        <end position="71"/>
    </location>
</feature>
<evidence type="ECO:0000256" key="1">
    <source>
        <dbReference type="SAM" id="MobiDB-lite"/>
    </source>
</evidence>
<dbReference type="Proteomes" id="UP001239213">
    <property type="component" value="Unassembled WGS sequence"/>
</dbReference>
<evidence type="ECO:0000313" key="3">
    <source>
        <dbReference type="Proteomes" id="UP001239213"/>
    </source>
</evidence>
<dbReference type="EMBL" id="MPDP01000282">
    <property type="protein sequence ID" value="KAK1457158.1"/>
    <property type="molecule type" value="Genomic_DNA"/>
</dbReference>
<organism evidence="2 3">
    <name type="scientific">Colletotrichum cuscutae</name>
    <dbReference type="NCBI Taxonomy" id="1209917"/>
    <lineage>
        <taxon>Eukaryota</taxon>
        <taxon>Fungi</taxon>
        <taxon>Dikarya</taxon>
        <taxon>Ascomycota</taxon>
        <taxon>Pezizomycotina</taxon>
        <taxon>Sordariomycetes</taxon>
        <taxon>Hypocreomycetidae</taxon>
        <taxon>Glomerellales</taxon>
        <taxon>Glomerellaceae</taxon>
        <taxon>Colletotrichum</taxon>
        <taxon>Colletotrichum acutatum species complex</taxon>
    </lineage>
</organism>
<evidence type="ECO:0000313" key="2">
    <source>
        <dbReference type="EMBL" id="KAK1457158.1"/>
    </source>
</evidence>